<evidence type="ECO:0000313" key="1">
    <source>
        <dbReference type="EMBL" id="JAH40684.1"/>
    </source>
</evidence>
<sequence>MVSLVHVRTPFLHLKGMAAPSQLELSTSNTRYNALFLTKT</sequence>
<reference evidence="1" key="2">
    <citation type="journal article" date="2015" name="Fish Shellfish Immunol.">
        <title>Early steps in the European eel (Anguilla anguilla)-Vibrio vulnificus interaction in the gills: Role of the RtxA13 toxin.</title>
        <authorList>
            <person name="Callol A."/>
            <person name="Pajuelo D."/>
            <person name="Ebbesson L."/>
            <person name="Teles M."/>
            <person name="MacKenzie S."/>
            <person name="Amaro C."/>
        </authorList>
    </citation>
    <scope>NUCLEOTIDE SEQUENCE</scope>
</reference>
<name>A0A0E9SH19_ANGAN</name>
<accession>A0A0E9SH19</accession>
<dbReference type="EMBL" id="GBXM01067893">
    <property type="protein sequence ID" value="JAH40684.1"/>
    <property type="molecule type" value="Transcribed_RNA"/>
</dbReference>
<reference evidence="1" key="1">
    <citation type="submission" date="2014-11" db="EMBL/GenBank/DDBJ databases">
        <authorList>
            <person name="Amaro Gonzalez C."/>
        </authorList>
    </citation>
    <scope>NUCLEOTIDE SEQUENCE</scope>
</reference>
<organism evidence="1">
    <name type="scientific">Anguilla anguilla</name>
    <name type="common">European freshwater eel</name>
    <name type="synonym">Muraena anguilla</name>
    <dbReference type="NCBI Taxonomy" id="7936"/>
    <lineage>
        <taxon>Eukaryota</taxon>
        <taxon>Metazoa</taxon>
        <taxon>Chordata</taxon>
        <taxon>Craniata</taxon>
        <taxon>Vertebrata</taxon>
        <taxon>Euteleostomi</taxon>
        <taxon>Actinopterygii</taxon>
        <taxon>Neopterygii</taxon>
        <taxon>Teleostei</taxon>
        <taxon>Anguilliformes</taxon>
        <taxon>Anguillidae</taxon>
        <taxon>Anguilla</taxon>
    </lineage>
</organism>
<dbReference type="AlphaFoldDB" id="A0A0E9SH19"/>
<proteinExistence type="predicted"/>
<protein>
    <submittedName>
        <fullName evidence="1">Uncharacterized protein</fullName>
    </submittedName>
</protein>